<evidence type="ECO:0000313" key="2">
    <source>
        <dbReference type="EMBL" id="CAI9786315.1"/>
    </source>
</evidence>
<keyword evidence="3" id="KW-1185">Reference proteome</keyword>
<feature type="signal peptide" evidence="1">
    <location>
        <begin position="1"/>
        <end position="23"/>
    </location>
</feature>
<organism evidence="2 3">
    <name type="scientific">Fraxinus pennsylvanica</name>
    <dbReference type="NCBI Taxonomy" id="56036"/>
    <lineage>
        <taxon>Eukaryota</taxon>
        <taxon>Viridiplantae</taxon>
        <taxon>Streptophyta</taxon>
        <taxon>Embryophyta</taxon>
        <taxon>Tracheophyta</taxon>
        <taxon>Spermatophyta</taxon>
        <taxon>Magnoliopsida</taxon>
        <taxon>eudicotyledons</taxon>
        <taxon>Gunneridae</taxon>
        <taxon>Pentapetalae</taxon>
        <taxon>asterids</taxon>
        <taxon>lamiids</taxon>
        <taxon>Lamiales</taxon>
        <taxon>Oleaceae</taxon>
        <taxon>Oleeae</taxon>
        <taxon>Fraxinus</taxon>
    </lineage>
</organism>
<dbReference type="EMBL" id="OU503057">
    <property type="protein sequence ID" value="CAI9786315.1"/>
    <property type="molecule type" value="Genomic_DNA"/>
</dbReference>
<proteinExistence type="predicted"/>
<feature type="chain" id="PRO_5041979760" evidence="1">
    <location>
        <begin position="24"/>
        <end position="145"/>
    </location>
</feature>
<dbReference type="Proteomes" id="UP000834106">
    <property type="component" value="Chromosome 22"/>
</dbReference>
<reference evidence="2" key="1">
    <citation type="submission" date="2023-05" db="EMBL/GenBank/DDBJ databases">
        <authorList>
            <person name="Huff M."/>
        </authorList>
    </citation>
    <scope>NUCLEOTIDE SEQUENCE</scope>
</reference>
<dbReference type="AlphaFoldDB" id="A0AAD2AIW8"/>
<dbReference type="Gene3D" id="3.40.50.720">
    <property type="entry name" value="NAD(P)-binding Rossmann-like Domain"/>
    <property type="match status" value="1"/>
</dbReference>
<protein>
    <submittedName>
        <fullName evidence="2">Uncharacterized protein</fullName>
    </submittedName>
</protein>
<accession>A0AAD2AIW8</accession>
<evidence type="ECO:0000256" key="1">
    <source>
        <dbReference type="SAM" id="SignalP"/>
    </source>
</evidence>
<evidence type="ECO:0000313" key="3">
    <source>
        <dbReference type="Proteomes" id="UP000834106"/>
    </source>
</evidence>
<name>A0AAD2AIW8_9LAMI</name>
<gene>
    <name evidence="2" type="ORF">FPE_LOCUS33745</name>
</gene>
<keyword evidence="1" id="KW-0732">Signal</keyword>
<sequence>MGVLPCMKLVSIFFFMQIGLRKGSHSFAEACAVVIRRKWNPKGHIGDTVSSSDSVLLLISDAAQNIALHVFFGETSVEAKTRGKVSSESDLSIQLDLMPFSPVPRSQTSFDKLQLPWLNENLVGEPGNVNQRIRGVEEAEEAIAF</sequence>